<dbReference type="GO" id="GO:0022857">
    <property type="term" value="F:transmembrane transporter activity"/>
    <property type="evidence" value="ECO:0007669"/>
    <property type="project" value="InterPro"/>
</dbReference>
<gene>
    <name evidence="5" type="ORF">BJ684DRAFT_12976</name>
</gene>
<proteinExistence type="inferred from homology"/>
<dbReference type="SUPFAM" id="SSF103473">
    <property type="entry name" value="MFS general substrate transporter"/>
    <property type="match status" value="1"/>
</dbReference>
<dbReference type="OrthoDB" id="2213137at2759"/>
<organism evidence="5 6">
    <name type="scientific">Piptocephalis cylindrospora</name>
    <dbReference type="NCBI Taxonomy" id="1907219"/>
    <lineage>
        <taxon>Eukaryota</taxon>
        <taxon>Fungi</taxon>
        <taxon>Fungi incertae sedis</taxon>
        <taxon>Zoopagomycota</taxon>
        <taxon>Zoopagomycotina</taxon>
        <taxon>Zoopagomycetes</taxon>
        <taxon>Zoopagales</taxon>
        <taxon>Piptocephalidaceae</taxon>
        <taxon>Piptocephalis</taxon>
    </lineage>
</organism>
<feature type="transmembrane region" description="Helical" evidence="3">
    <location>
        <begin position="155"/>
        <end position="173"/>
    </location>
</feature>
<feature type="transmembrane region" description="Helical" evidence="3">
    <location>
        <begin position="279"/>
        <end position="297"/>
    </location>
</feature>
<keyword evidence="3" id="KW-0812">Transmembrane</keyword>
<dbReference type="GO" id="GO:0016020">
    <property type="term" value="C:membrane"/>
    <property type="evidence" value="ECO:0007669"/>
    <property type="project" value="UniProtKB-SubCell"/>
</dbReference>
<keyword evidence="6" id="KW-1185">Reference proteome</keyword>
<feature type="transmembrane region" description="Helical" evidence="3">
    <location>
        <begin position="65"/>
        <end position="88"/>
    </location>
</feature>
<dbReference type="EMBL" id="KZ988951">
    <property type="protein sequence ID" value="RKP11392.1"/>
    <property type="molecule type" value="Genomic_DNA"/>
</dbReference>
<dbReference type="InterPro" id="IPR011701">
    <property type="entry name" value="MFS"/>
</dbReference>
<feature type="transmembrane region" description="Helical" evidence="3">
    <location>
        <begin position="247"/>
        <end position="267"/>
    </location>
</feature>
<dbReference type="Gene3D" id="1.20.1250.20">
    <property type="entry name" value="MFS general substrate transporter like domains"/>
    <property type="match status" value="2"/>
</dbReference>
<feature type="transmembrane region" description="Helical" evidence="3">
    <location>
        <begin position="37"/>
        <end position="59"/>
    </location>
</feature>
<comment type="similarity">
    <text evidence="2">Belongs to the major facilitator superfamily. Monocarboxylate porter (TC 2.A.1.13) family.</text>
</comment>
<feature type="transmembrane region" description="Helical" evidence="3">
    <location>
        <begin position="185"/>
        <end position="204"/>
    </location>
</feature>
<evidence type="ECO:0000256" key="1">
    <source>
        <dbReference type="ARBA" id="ARBA00004141"/>
    </source>
</evidence>
<keyword evidence="3" id="KW-0472">Membrane</keyword>
<dbReference type="Pfam" id="PF07690">
    <property type="entry name" value="MFS_1"/>
    <property type="match status" value="1"/>
</dbReference>
<feature type="domain" description="Major facilitator superfamily (MFS) profile" evidence="4">
    <location>
        <begin position="1"/>
        <end position="302"/>
    </location>
</feature>
<dbReference type="InterPro" id="IPR050327">
    <property type="entry name" value="Proton-linked_MCT"/>
</dbReference>
<evidence type="ECO:0000313" key="5">
    <source>
        <dbReference type="EMBL" id="RKP11392.1"/>
    </source>
</evidence>
<sequence length="309" mass="32731">LYLTQGLMYGIGGSLAFYSTISLSSQWFRRHRGLAGGVAYSGSGIGGIVYSEVAKVFLAQSPTTGHIWALRVVSFMSLGILLVATFLARERFPAGHGYVPSGKKGIAAVFDFSLLHNRTFSLLAIMGCLCTFGFLGPFYLTPSYATFLGLASSDGATLSTILSAVSGLGRIFLGLAADRFGKINSLFICTLVGGLVCMVYWPFAHTFPALVGYVVMYGLFGGGFIGLLPPVVAIFVRPERLANAMGVLFCIQALGLYSGSIIAAAILDSTAPNTNYLPAMMYCGSVTVAASILVFLLKMRVNKSLLAII</sequence>
<comment type="subcellular location">
    <subcellularLocation>
        <location evidence="1">Membrane</location>
        <topology evidence="1">Multi-pass membrane protein</topology>
    </subcellularLocation>
</comment>
<dbReference type="InterPro" id="IPR036259">
    <property type="entry name" value="MFS_trans_sf"/>
</dbReference>
<evidence type="ECO:0000256" key="3">
    <source>
        <dbReference type="SAM" id="Phobius"/>
    </source>
</evidence>
<reference evidence="6" key="1">
    <citation type="journal article" date="2018" name="Nat. Microbiol.">
        <title>Leveraging single-cell genomics to expand the fungal tree of life.</title>
        <authorList>
            <person name="Ahrendt S.R."/>
            <person name="Quandt C.A."/>
            <person name="Ciobanu D."/>
            <person name="Clum A."/>
            <person name="Salamov A."/>
            <person name="Andreopoulos B."/>
            <person name="Cheng J.F."/>
            <person name="Woyke T."/>
            <person name="Pelin A."/>
            <person name="Henrissat B."/>
            <person name="Reynolds N.K."/>
            <person name="Benny G.L."/>
            <person name="Smith M.E."/>
            <person name="James T.Y."/>
            <person name="Grigoriev I.V."/>
        </authorList>
    </citation>
    <scope>NUCLEOTIDE SEQUENCE [LARGE SCALE GENOMIC DNA]</scope>
</reference>
<evidence type="ECO:0000256" key="2">
    <source>
        <dbReference type="ARBA" id="ARBA00006727"/>
    </source>
</evidence>
<dbReference type="InterPro" id="IPR020846">
    <property type="entry name" value="MFS_dom"/>
</dbReference>
<accession>A0A4P9XZ52</accession>
<dbReference type="PROSITE" id="PS50850">
    <property type="entry name" value="MFS"/>
    <property type="match status" value="1"/>
</dbReference>
<dbReference type="AlphaFoldDB" id="A0A4P9XZ52"/>
<protein>
    <submittedName>
        <fullName evidence="5">Major facilitator superfamily domain-containing protein</fullName>
    </submittedName>
</protein>
<evidence type="ECO:0000259" key="4">
    <source>
        <dbReference type="PROSITE" id="PS50850"/>
    </source>
</evidence>
<dbReference type="PANTHER" id="PTHR11360">
    <property type="entry name" value="MONOCARBOXYLATE TRANSPORTER"/>
    <property type="match status" value="1"/>
</dbReference>
<feature type="non-terminal residue" evidence="5">
    <location>
        <position position="1"/>
    </location>
</feature>
<dbReference type="Proteomes" id="UP000267251">
    <property type="component" value="Unassembled WGS sequence"/>
</dbReference>
<feature type="transmembrane region" description="Helical" evidence="3">
    <location>
        <begin position="210"/>
        <end position="235"/>
    </location>
</feature>
<evidence type="ECO:0000313" key="6">
    <source>
        <dbReference type="Proteomes" id="UP000267251"/>
    </source>
</evidence>
<feature type="transmembrane region" description="Helical" evidence="3">
    <location>
        <begin position="120"/>
        <end position="140"/>
    </location>
</feature>
<dbReference type="PANTHER" id="PTHR11360:SF284">
    <property type="entry name" value="EG:103B4.3 PROTEIN-RELATED"/>
    <property type="match status" value="1"/>
</dbReference>
<name>A0A4P9XZ52_9FUNG</name>
<feature type="transmembrane region" description="Helical" evidence="3">
    <location>
        <begin position="6"/>
        <end position="25"/>
    </location>
</feature>
<keyword evidence="3" id="KW-1133">Transmembrane helix</keyword>